<dbReference type="InterPro" id="IPR011009">
    <property type="entry name" value="Kinase-like_dom_sf"/>
</dbReference>
<evidence type="ECO:0000256" key="7">
    <source>
        <dbReference type="PROSITE-ProRule" id="PRU10141"/>
    </source>
</evidence>
<dbReference type="Gene3D" id="1.10.510.10">
    <property type="entry name" value="Transferase(Phosphotransferase) domain 1"/>
    <property type="match status" value="1"/>
</dbReference>
<accession>A0ABV5D2I4</accession>
<dbReference type="CDD" id="cd14014">
    <property type="entry name" value="STKc_PknB_like"/>
    <property type="match status" value="1"/>
</dbReference>
<keyword evidence="11" id="KW-1185">Reference proteome</keyword>
<keyword evidence="6 7" id="KW-0067">ATP-binding</keyword>
<dbReference type="EC" id="2.7.11.1" evidence="1"/>
<dbReference type="PROSITE" id="PS00108">
    <property type="entry name" value="PROTEIN_KINASE_ST"/>
    <property type="match status" value="1"/>
</dbReference>
<organism evidence="10 11">
    <name type="scientific">Polymorphospora lycopeni</name>
    <dbReference type="NCBI Taxonomy" id="3140240"/>
    <lineage>
        <taxon>Bacteria</taxon>
        <taxon>Bacillati</taxon>
        <taxon>Actinomycetota</taxon>
        <taxon>Actinomycetes</taxon>
        <taxon>Micromonosporales</taxon>
        <taxon>Micromonosporaceae</taxon>
        <taxon>Polymorphospora</taxon>
    </lineage>
</organism>
<dbReference type="Gene3D" id="3.30.200.20">
    <property type="entry name" value="Phosphorylase Kinase, domain 1"/>
    <property type="match status" value="1"/>
</dbReference>
<evidence type="ECO:0000259" key="9">
    <source>
        <dbReference type="PROSITE" id="PS50011"/>
    </source>
</evidence>
<evidence type="ECO:0000256" key="5">
    <source>
        <dbReference type="ARBA" id="ARBA00022777"/>
    </source>
</evidence>
<dbReference type="GO" id="GO:0004674">
    <property type="term" value="F:protein serine/threonine kinase activity"/>
    <property type="evidence" value="ECO:0007669"/>
    <property type="project" value="UniProtKB-EC"/>
</dbReference>
<comment type="caution">
    <text evidence="10">The sequence shown here is derived from an EMBL/GenBank/DDBJ whole genome shotgun (WGS) entry which is preliminary data.</text>
</comment>
<proteinExistence type="predicted"/>
<dbReference type="InterPro" id="IPR008271">
    <property type="entry name" value="Ser/Thr_kinase_AS"/>
</dbReference>
<evidence type="ECO:0000256" key="4">
    <source>
        <dbReference type="ARBA" id="ARBA00022741"/>
    </source>
</evidence>
<evidence type="ECO:0000256" key="6">
    <source>
        <dbReference type="ARBA" id="ARBA00022840"/>
    </source>
</evidence>
<feature type="domain" description="Protein kinase" evidence="9">
    <location>
        <begin position="8"/>
        <end position="276"/>
    </location>
</feature>
<dbReference type="PROSITE" id="PS00107">
    <property type="entry name" value="PROTEIN_KINASE_ATP"/>
    <property type="match status" value="1"/>
</dbReference>
<evidence type="ECO:0000313" key="10">
    <source>
        <dbReference type="EMBL" id="MFB6398254.1"/>
    </source>
</evidence>
<dbReference type="PANTHER" id="PTHR43289:SF6">
    <property type="entry name" value="SERINE_THREONINE-PROTEIN KINASE NEKL-3"/>
    <property type="match status" value="1"/>
</dbReference>
<gene>
    <name evidence="10" type="ORF">AAFH96_35045</name>
</gene>
<evidence type="ECO:0000313" key="11">
    <source>
        <dbReference type="Proteomes" id="UP001582793"/>
    </source>
</evidence>
<dbReference type="PROSITE" id="PS50011">
    <property type="entry name" value="PROTEIN_KINASE_DOM"/>
    <property type="match status" value="1"/>
</dbReference>
<keyword evidence="3 10" id="KW-0808">Transferase</keyword>
<name>A0ABV5D2I4_9ACTN</name>
<keyword evidence="4 7" id="KW-0547">Nucleotide-binding</keyword>
<dbReference type="PANTHER" id="PTHR43289">
    <property type="entry name" value="MITOGEN-ACTIVATED PROTEIN KINASE KINASE KINASE 20-RELATED"/>
    <property type="match status" value="1"/>
</dbReference>
<dbReference type="Pfam" id="PF00069">
    <property type="entry name" value="Pkinase"/>
    <property type="match status" value="1"/>
</dbReference>
<dbReference type="EMBL" id="JBCGDC010000217">
    <property type="protein sequence ID" value="MFB6398254.1"/>
    <property type="molecule type" value="Genomic_DNA"/>
</dbReference>
<keyword evidence="2" id="KW-0723">Serine/threonine-protein kinase</keyword>
<evidence type="ECO:0000256" key="1">
    <source>
        <dbReference type="ARBA" id="ARBA00012513"/>
    </source>
</evidence>
<evidence type="ECO:0000256" key="2">
    <source>
        <dbReference type="ARBA" id="ARBA00022527"/>
    </source>
</evidence>
<evidence type="ECO:0000256" key="8">
    <source>
        <dbReference type="SAM" id="MobiDB-lite"/>
    </source>
</evidence>
<sequence>MRTLGGRYQLRQRIGVGGMSEVWRGHDEVLDRPVAVKLIAPGDRDDGTGVDPVERVRAEARSAARLAHPNVTGVHDFGLSTPYPGARAPYIVMELVEGETLADRLAGGSLPWRFAVRVCAQVSAALAAAHLHGIVHQDVKPSNVMLTPTGVKVLDFGIAASAGESDPRLDGMLLGTPAFLPPERFGGAPPAPSSDMYAIGVLLYLCLAGRLPWPVDPEMWRLERYREPEPLPHIDGLPPEVADLCFECLAADPVARPSSFVAALLLGDVVDARVYVPTVEPTALPGRVSPWNSRAAAEPTDAVTVPGHVGRHRA</sequence>
<evidence type="ECO:0000256" key="3">
    <source>
        <dbReference type="ARBA" id="ARBA00022679"/>
    </source>
</evidence>
<protein>
    <recommendedName>
        <fullName evidence="1">non-specific serine/threonine protein kinase</fullName>
        <ecNumber evidence="1">2.7.11.1</ecNumber>
    </recommendedName>
</protein>
<feature type="binding site" evidence="7">
    <location>
        <position position="37"/>
    </location>
    <ligand>
        <name>ATP</name>
        <dbReference type="ChEBI" id="CHEBI:30616"/>
    </ligand>
</feature>
<reference evidence="10 11" key="1">
    <citation type="submission" date="2024-04" db="EMBL/GenBank/DDBJ databases">
        <title>Polymorphospora sp. isolated from Baiyangdian Lake in Xiong'an New Area.</title>
        <authorList>
            <person name="Zhang X."/>
            <person name="Liu J."/>
        </authorList>
    </citation>
    <scope>NUCLEOTIDE SEQUENCE [LARGE SCALE GENOMIC DNA]</scope>
    <source>
        <strain evidence="10 11">2-325</strain>
    </source>
</reference>
<dbReference type="Proteomes" id="UP001582793">
    <property type="component" value="Unassembled WGS sequence"/>
</dbReference>
<dbReference type="RefSeq" id="WP_375737079.1">
    <property type="nucleotide sequence ID" value="NZ_JBCGDC010000217.1"/>
</dbReference>
<dbReference type="InterPro" id="IPR000719">
    <property type="entry name" value="Prot_kinase_dom"/>
</dbReference>
<feature type="region of interest" description="Disordered" evidence="8">
    <location>
        <begin position="295"/>
        <end position="314"/>
    </location>
</feature>
<dbReference type="SMART" id="SM00220">
    <property type="entry name" value="S_TKc"/>
    <property type="match status" value="1"/>
</dbReference>
<keyword evidence="5 10" id="KW-0418">Kinase</keyword>
<dbReference type="InterPro" id="IPR017441">
    <property type="entry name" value="Protein_kinase_ATP_BS"/>
</dbReference>
<dbReference type="SUPFAM" id="SSF56112">
    <property type="entry name" value="Protein kinase-like (PK-like)"/>
    <property type="match status" value="1"/>
</dbReference>